<dbReference type="Gene3D" id="3.90.1590.10">
    <property type="entry name" value="glutathione-dependent formaldehyde- activating enzyme (gfa)"/>
    <property type="match status" value="1"/>
</dbReference>
<dbReference type="PANTHER" id="PTHR33337:SF40">
    <property type="entry name" value="CENP-V_GFA DOMAIN-CONTAINING PROTEIN-RELATED"/>
    <property type="match status" value="1"/>
</dbReference>
<dbReference type="Pfam" id="PF04828">
    <property type="entry name" value="GFA"/>
    <property type="match status" value="1"/>
</dbReference>
<evidence type="ECO:0000256" key="4">
    <source>
        <dbReference type="ARBA" id="ARBA00023239"/>
    </source>
</evidence>
<dbReference type="SUPFAM" id="SSF51316">
    <property type="entry name" value="Mss4-like"/>
    <property type="match status" value="1"/>
</dbReference>
<accession>A0ABW0LAF9</accession>
<comment type="caution">
    <text evidence="6">The sequence shown here is derived from an EMBL/GenBank/DDBJ whole genome shotgun (WGS) entry which is preliminary data.</text>
</comment>
<evidence type="ECO:0000259" key="5">
    <source>
        <dbReference type="PROSITE" id="PS51891"/>
    </source>
</evidence>
<evidence type="ECO:0000256" key="3">
    <source>
        <dbReference type="ARBA" id="ARBA00022833"/>
    </source>
</evidence>
<dbReference type="PANTHER" id="PTHR33337">
    <property type="entry name" value="GFA DOMAIN-CONTAINING PROTEIN"/>
    <property type="match status" value="1"/>
</dbReference>
<sequence>MMLQGGCYCGAVRYVVDGEAFHSTLCHCRDCRRTAGAPAVAWFSAHTVEMRFSQGNPATFRSSAHVLRGFCPTCGTTLTYQDDRYPDEIDIATASLDDPESLPPQDHTFVQERLGWMHMADGLPEYARTRSGQDAAGPGIADAI</sequence>
<dbReference type="Proteomes" id="UP001596050">
    <property type="component" value="Unassembled WGS sequence"/>
</dbReference>
<evidence type="ECO:0000256" key="1">
    <source>
        <dbReference type="ARBA" id="ARBA00005495"/>
    </source>
</evidence>
<comment type="similarity">
    <text evidence="1">Belongs to the Gfa family.</text>
</comment>
<dbReference type="InterPro" id="IPR011057">
    <property type="entry name" value="Mss4-like_sf"/>
</dbReference>
<dbReference type="EMBL" id="JBHSMU010000015">
    <property type="protein sequence ID" value="MFC5461857.1"/>
    <property type="molecule type" value="Genomic_DNA"/>
</dbReference>
<keyword evidence="7" id="KW-1185">Reference proteome</keyword>
<keyword evidence="3" id="KW-0862">Zinc</keyword>
<evidence type="ECO:0000313" key="6">
    <source>
        <dbReference type="EMBL" id="MFC5461857.1"/>
    </source>
</evidence>
<dbReference type="PROSITE" id="PS51891">
    <property type="entry name" value="CENP_V_GFA"/>
    <property type="match status" value="1"/>
</dbReference>
<evidence type="ECO:0000313" key="7">
    <source>
        <dbReference type="Proteomes" id="UP001596050"/>
    </source>
</evidence>
<proteinExistence type="inferred from homology"/>
<keyword evidence="2" id="KW-0479">Metal-binding</keyword>
<reference evidence="7" key="1">
    <citation type="journal article" date="2019" name="Int. J. Syst. Evol. Microbiol.">
        <title>The Global Catalogue of Microorganisms (GCM) 10K type strain sequencing project: providing services to taxonomists for standard genome sequencing and annotation.</title>
        <authorList>
            <consortium name="The Broad Institute Genomics Platform"/>
            <consortium name="The Broad Institute Genome Sequencing Center for Infectious Disease"/>
            <person name="Wu L."/>
            <person name="Ma J."/>
        </authorList>
    </citation>
    <scope>NUCLEOTIDE SEQUENCE [LARGE SCALE GENOMIC DNA]</scope>
    <source>
        <strain evidence="7">KACC 12649</strain>
    </source>
</reference>
<evidence type="ECO:0000256" key="2">
    <source>
        <dbReference type="ARBA" id="ARBA00022723"/>
    </source>
</evidence>
<gene>
    <name evidence="6" type="ORF">ACFPN5_18755</name>
</gene>
<name>A0ABW0LAF9_9BURK</name>
<organism evidence="6 7">
    <name type="scientific">Massilia niabensis</name>
    <dbReference type="NCBI Taxonomy" id="544910"/>
    <lineage>
        <taxon>Bacteria</taxon>
        <taxon>Pseudomonadati</taxon>
        <taxon>Pseudomonadota</taxon>
        <taxon>Betaproteobacteria</taxon>
        <taxon>Burkholderiales</taxon>
        <taxon>Oxalobacteraceae</taxon>
        <taxon>Telluria group</taxon>
        <taxon>Massilia</taxon>
    </lineage>
</organism>
<keyword evidence="4" id="KW-0456">Lyase</keyword>
<dbReference type="InterPro" id="IPR006913">
    <property type="entry name" value="CENP-V/GFA"/>
</dbReference>
<protein>
    <submittedName>
        <fullName evidence="6">GFA family protein</fullName>
    </submittedName>
</protein>
<dbReference type="RefSeq" id="WP_379785304.1">
    <property type="nucleotide sequence ID" value="NZ_JBHSMU010000015.1"/>
</dbReference>
<feature type="domain" description="CENP-V/GFA" evidence="5">
    <location>
        <begin position="3"/>
        <end position="106"/>
    </location>
</feature>